<evidence type="ECO:0000313" key="3">
    <source>
        <dbReference type="Proteomes" id="UP000837857"/>
    </source>
</evidence>
<sequence>MTPGQPALHGKQTRRVETSRLNIQISRTPSNNIPKKHETDTNTTHKKQLQEHVQPITEDTRRQYSRS</sequence>
<dbReference type="EMBL" id="OW152836">
    <property type="protein sequence ID" value="CAH2057317.1"/>
    <property type="molecule type" value="Genomic_DNA"/>
</dbReference>
<protein>
    <submittedName>
        <fullName evidence="2">Uncharacterized protein</fullName>
    </submittedName>
</protein>
<proteinExistence type="predicted"/>
<feature type="region of interest" description="Disordered" evidence="1">
    <location>
        <begin position="1"/>
        <end position="67"/>
    </location>
</feature>
<feature type="non-terminal residue" evidence="2">
    <location>
        <position position="67"/>
    </location>
</feature>
<evidence type="ECO:0000313" key="2">
    <source>
        <dbReference type="EMBL" id="CAH2057317.1"/>
    </source>
</evidence>
<reference evidence="2" key="1">
    <citation type="submission" date="2022-03" db="EMBL/GenBank/DDBJ databases">
        <authorList>
            <person name="Martin H S."/>
        </authorList>
    </citation>
    <scope>NUCLEOTIDE SEQUENCE</scope>
</reference>
<dbReference type="Proteomes" id="UP000837857">
    <property type="component" value="Chromosome 24"/>
</dbReference>
<evidence type="ECO:0000256" key="1">
    <source>
        <dbReference type="SAM" id="MobiDB-lite"/>
    </source>
</evidence>
<gene>
    <name evidence="2" type="ORF">IPOD504_LOCUS10151</name>
</gene>
<organism evidence="2 3">
    <name type="scientific">Iphiclides podalirius</name>
    <name type="common">scarce swallowtail</name>
    <dbReference type="NCBI Taxonomy" id="110791"/>
    <lineage>
        <taxon>Eukaryota</taxon>
        <taxon>Metazoa</taxon>
        <taxon>Ecdysozoa</taxon>
        <taxon>Arthropoda</taxon>
        <taxon>Hexapoda</taxon>
        <taxon>Insecta</taxon>
        <taxon>Pterygota</taxon>
        <taxon>Neoptera</taxon>
        <taxon>Endopterygota</taxon>
        <taxon>Lepidoptera</taxon>
        <taxon>Glossata</taxon>
        <taxon>Ditrysia</taxon>
        <taxon>Papilionoidea</taxon>
        <taxon>Papilionidae</taxon>
        <taxon>Papilioninae</taxon>
        <taxon>Iphiclides</taxon>
    </lineage>
</organism>
<keyword evidence="3" id="KW-1185">Reference proteome</keyword>
<feature type="compositionally biased region" description="Polar residues" evidence="1">
    <location>
        <begin position="19"/>
        <end position="33"/>
    </location>
</feature>
<name>A0ABN8IJP7_9NEOP</name>
<accession>A0ABN8IJP7</accession>
<feature type="compositionally biased region" description="Basic and acidic residues" evidence="1">
    <location>
        <begin position="58"/>
        <end position="67"/>
    </location>
</feature>